<evidence type="ECO:0000313" key="1">
    <source>
        <dbReference type="EMBL" id="KAJ0095094.1"/>
    </source>
</evidence>
<proteinExistence type="predicted"/>
<comment type="caution">
    <text evidence="1">The sequence shown here is derived from an EMBL/GenBank/DDBJ whole genome shotgun (WGS) entry which is preliminary data.</text>
</comment>
<evidence type="ECO:0000313" key="2">
    <source>
        <dbReference type="Proteomes" id="UP001164250"/>
    </source>
</evidence>
<organism evidence="1 2">
    <name type="scientific">Pistacia atlantica</name>
    <dbReference type="NCBI Taxonomy" id="434234"/>
    <lineage>
        <taxon>Eukaryota</taxon>
        <taxon>Viridiplantae</taxon>
        <taxon>Streptophyta</taxon>
        <taxon>Embryophyta</taxon>
        <taxon>Tracheophyta</taxon>
        <taxon>Spermatophyta</taxon>
        <taxon>Magnoliopsida</taxon>
        <taxon>eudicotyledons</taxon>
        <taxon>Gunneridae</taxon>
        <taxon>Pentapetalae</taxon>
        <taxon>rosids</taxon>
        <taxon>malvids</taxon>
        <taxon>Sapindales</taxon>
        <taxon>Anacardiaceae</taxon>
        <taxon>Pistacia</taxon>
    </lineage>
</organism>
<accession>A0ACC1B815</accession>
<sequence length="327" mass="38051">MLIRHLNFAKRLTAFHQYQKFHIRLLTTTKSNHPHLSNSTTTSPVNPAHLLRVCTVLYQQQNSPESRLHSSLSTCNFNLTHEFFLQEMGQRRLVNDKTFKIALKTLAEVRELKKCVNFFHIMNDCGCDYSLERLNKVVEILCSSKLVVEAKYLVLKLNEWIKPNGITYIWNLMVDEGFISSVDVVDKMIETFFKINKYEQAMKVFQMMRVKRMDELGLSTYRLVINWMCKRGKISQAYVMFEEMLKRGIEADNLTLSYVIYGLLARGKVREAYKVVGAVEKSDISVYHGLIKGLLKLRRGSEATQVFREMIKRGWHLGKRGRKGVDP</sequence>
<name>A0ACC1B815_9ROSI</name>
<gene>
    <name evidence="1" type="ORF">Patl1_16724</name>
</gene>
<dbReference type="EMBL" id="CM047902">
    <property type="protein sequence ID" value="KAJ0095094.1"/>
    <property type="molecule type" value="Genomic_DNA"/>
</dbReference>
<keyword evidence="2" id="KW-1185">Reference proteome</keyword>
<protein>
    <submittedName>
        <fullName evidence="1">Uncharacterized protein</fullName>
    </submittedName>
</protein>
<reference evidence="2" key="1">
    <citation type="journal article" date="2023" name="G3 (Bethesda)">
        <title>Genome assembly and association tests identify interacting loci associated with vigor, precocity, and sex in interspecific pistachio rootstocks.</title>
        <authorList>
            <person name="Palmer W."/>
            <person name="Jacygrad E."/>
            <person name="Sagayaradj S."/>
            <person name="Cavanaugh K."/>
            <person name="Han R."/>
            <person name="Bertier L."/>
            <person name="Beede B."/>
            <person name="Kafkas S."/>
            <person name="Golino D."/>
            <person name="Preece J."/>
            <person name="Michelmore R."/>
        </authorList>
    </citation>
    <scope>NUCLEOTIDE SEQUENCE [LARGE SCALE GENOMIC DNA]</scope>
</reference>
<dbReference type="Proteomes" id="UP001164250">
    <property type="component" value="Chromosome 6"/>
</dbReference>